<dbReference type="EnsemblMetazoa" id="ISCW019606-RA">
    <property type="protein sequence ID" value="ISCW019606-PA"/>
    <property type="gene ID" value="ISCW019606"/>
</dbReference>
<dbReference type="EMBL" id="DS810858">
    <property type="protein sequence ID" value="EEC11110.1"/>
    <property type="molecule type" value="Genomic_DNA"/>
</dbReference>
<dbReference type="VEuPathDB" id="VectorBase:ISCI019606"/>
<evidence type="ECO:0000256" key="4">
    <source>
        <dbReference type="ARBA" id="ARBA00022989"/>
    </source>
</evidence>
<dbReference type="EMBL" id="ABJB010379374">
    <property type="status" value="NOT_ANNOTATED_CDS"/>
    <property type="molecule type" value="Genomic_DNA"/>
</dbReference>
<dbReference type="PANTHER" id="PTHR43568">
    <property type="entry name" value="P PROTEIN"/>
    <property type="match status" value="1"/>
</dbReference>
<feature type="transmembrane region" description="Helical" evidence="6">
    <location>
        <begin position="211"/>
        <end position="234"/>
    </location>
</feature>
<reference evidence="8 10" key="1">
    <citation type="submission" date="2008-03" db="EMBL/GenBank/DDBJ databases">
        <title>Annotation of Ixodes scapularis.</title>
        <authorList>
            <consortium name="Ixodes scapularis Genome Project Consortium"/>
            <person name="Caler E."/>
            <person name="Hannick L.I."/>
            <person name="Bidwell S."/>
            <person name="Joardar V."/>
            <person name="Thiagarajan M."/>
            <person name="Amedeo P."/>
            <person name="Galinsky K.J."/>
            <person name="Schobel S."/>
            <person name="Inman J."/>
            <person name="Hostetler J."/>
            <person name="Miller J."/>
            <person name="Hammond M."/>
            <person name="Megy K."/>
            <person name="Lawson D."/>
            <person name="Kodira C."/>
            <person name="Sutton G."/>
            <person name="Meyer J."/>
            <person name="Hill C.A."/>
            <person name="Birren B."/>
            <person name="Nene V."/>
            <person name="Collins F."/>
            <person name="Alarcon-Chaidez F."/>
            <person name="Wikel S."/>
            <person name="Strausberg R."/>
        </authorList>
    </citation>
    <scope>NUCLEOTIDE SEQUENCE [LARGE SCALE GENOMIC DNA]</scope>
    <source>
        <strain evidence="10">Wikel</strain>
        <strain evidence="8">Wikel colony</strain>
    </source>
</reference>
<sequence>RLLVEVDGPPGSSYAMQVQVTPKQEEFGISIPLAFIVLSVLYLLIGFELVHRTLAALIGATMAVAFLSIRMALPQRPSLERVVSWLDVETLCLLFGMMVLVGILCETGFFDYAAVLAYRLARGRVWPMISMLCLFAAVISAFLDNVTTILLMTPVTIKLCEVMSLDPKQVLIIMVLFSNIGGAATPVGDPPNVIIISNHMVKALGINFTSFTLHMLPGILLCAVGAFAFLRFYFRDPRTLRLDVTEAVEIEHEIDVWRKAVHSLSEYSRDESHVRDVMSKKVRKLVRQQSKKSHHVRSTDFRENLRTLSEKYKIRNWSLLIKSGLVLLVVILLFFMQSIPNVHLSLGWIAILGAVTLMILADLSELEGVIARVEWTTLIFFGALFRSGPQALSELKLLLYVGHVTESWIRGVSQESRLVVSILIVTWVSSVVSSFVDNIPFTTVMIKIVTGLGESDLGLRLVPLVYALAFGSCLGGNGTLIGASANVVCAGVAEQHGYKFSFVQFLRIGFPVMLLTTAISTGWLLLCHVVIQWDS</sequence>
<evidence type="ECO:0000256" key="2">
    <source>
        <dbReference type="ARBA" id="ARBA00022448"/>
    </source>
</evidence>
<dbReference type="CDD" id="cd01116">
    <property type="entry name" value="P_permease"/>
    <property type="match status" value="1"/>
</dbReference>
<dbReference type="HOGENOM" id="CLU_011920_4_0_1"/>
<dbReference type="Proteomes" id="UP000001555">
    <property type="component" value="Unassembled WGS sequence"/>
</dbReference>
<keyword evidence="5 6" id="KW-0472">Membrane</keyword>
<feature type="transmembrane region" description="Helical" evidence="6">
    <location>
        <begin position="319"/>
        <end position="339"/>
    </location>
</feature>
<evidence type="ECO:0000256" key="6">
    <source>
        <dbReference type="SAM" id="Phobius"/>
    </source>
</evidence>
<feature type="transmembrane region" description="Helical" evidence="6">
    <location>
        <begin position="93"/>
        <end position="118"/>
    </location>
</feature>
<dbReference type="VEuPathDB" id="VectorBase:ISCP_022321"/>
<keyword evidence="4 6" id="KW-1133">Transmembrane helix</keyword>
<feature type="transmembrane region" description="Helical" evidence="6">
    <location>
        <begin position="54"/>
        <end position="73"/>
    </location>
</feature>
<feature type="transmembrane region" description="Helical" evidence="6">
    <location>
        <begin position="345"/>
        <end position="363"/>
    </location>
</feature>
<feature type="transmembrane region" description="Helical" evidence="6">
    <location>
        <begin position="464"/>
        <end position="493"/>
    </location>
</feature>
<comment type="subcellular location">
    <subcellularLocation>
        <location evidence="1">Membrane</location>
        <topology evidence="1">Multi-pass membrane protein</topology>
    </subcellularLocation>
</comment>
<evidence type="ECO:0000256" key="3">
    <source>
        <dbReference type="ARBA" id="ARBA00022692"/>
    </source>
</evidence>
<dbReference type="PANTHER" id="PTHR43568:SF1">
    <property type="entry name" value="P PROTEIN"/>
    <property type="match status" value="1"/>
</dbReference>
<feature type="transmembrane region" description="Helical" evidence="6">
    <location>
        <begin position="125"/>
        <end position="143"/>
    </location>
</feature>
<evidence type="ECO:0000256" key="1">
    <source>
        <dbReference type="ARBA" id="ARBA00004141"/>
    </source>
</evidence>
<feature type="transmembrane region" description="Helical" evidence="6">
    <location>
        <begin position="27"/>
        <end position="47"/>
    </location>
</feature>
<gene>
    <name evidence="8" type="ORF">IscW_ISCW019606</name>
</gene>
<evidence type="ECO:0000313" key="10">
    <source>
        <dbReference type="Proteomes" id="UP000001555"/>
    </source>
</evidence>
<accession>B7PWY8</accession>
<dbReference type="InterPro" id="IPR051475">
    <property type="entry name" value="Diverse_Ion_Transporter"/>
</dbReference>
<dbReference type="STRING" id="6945.B7PWY8"/>
<feature type="transmembrane region" description="Helical" evidence="6">
    <location>
        <begin position="505"/>
        <end position="531"/>
    </location>
</feature>
<proteinExistence type="predicted"/>
<dbReference type="AlphaFoldDB" id="B7PWY8"/>
<evidence type="ECO:0000313" key="9">
    <source>
        <dbReference type="EnsemblMetazoa" id="ISCW019606-PA"/>
    </source>
</evidence>
<dbReference type="EMBL" id="ABJB010730018">
    <property type="status" value="NOT_ANNOTATED_CDS"/>
    <property type="molecule type" value="Genomic_DNA"/>
</dbReference>
<evidence type="ECO:0000313" key="8">
    <source>
        <dbReference type="EMBL" id="EEC11110.1"/>
    </source>
</evidence>
<dbReference type="PaxDb" id="6945-B7PWY8"/>
<dbReference type="VEuPathDB" id="VectorBase:ISCW019606"/>
<protein>
    <submittedName>
        <fullName evidence="8 9">Pink-eyed dilution protein, putative</fullName>
    </submittedName>
</protein>
<name>B7PWY8_IXOSC</name>
<dbReference type="Pfam" id="PF03600">
    <property type="entry name" value="CitMHS"/>
    <property type="match status" value="1"/>
</dbReference>
<evidence type="ECO:0000256" key="5">
    <source>
        <dbReference type="ARBA" id="ARBA00023136"/>
    </source>
</evidence>
<dbReference type="OrthoDB" id="442352at2759"/>
<dbReference type="FunCoup" id="B7PWY8">
    <property type="interactions" value="2"/>
</dbReference>
<feature type="domain" description="Citrate transporter-like" evidence="7">
    <location>
        <begin position="42"/>
        <end position="454"/>
    </location>
</feature>
<dbReference type="InterPro" id="IPR004680">
    <property type="entry name" value="Cit_transptr-like_dom"/>
</dbReference>
<dbReference type="GO" id="GO:0016020">
    <property type="term" value="C:membrane"/>
    <property type="evidence" value="ECO:0007669"/>
    <property type="project" value="UniProtKB-SubCell"/>
</dbReference>
<keyword evidence="10" id="KW-1185">Reference proteome</keyword>
<feature type="non-terminal residue" evidence="8">
    <location>
        <position position="1"/>
    </location>
</feature>
<feature type="transmembrane region" description="Helical" evidence="6">
    <location>
        <begin position="418"/>
        <end position="436"/>
    </location>
</feature>
<organism>
    <name type="scientific">Ixodes scapularis</name>
    <name type="common">Black-legged tick</name>
    <name type="synonym">Deer tick</name>
    <dbReference type="NCBI Taxonomy" id="6945"/>
    <lineage>
        <taxon>Eukaryota</taxon>
        <taxon>Metazoa</taxon>
        <taxon>Ecdysozoa</taxon>
        <taxon>Arthropoda</taxon>
        <taxon>Chelicerata</taxon>
        <taxon>Arachnida</taxon>
        <taxon>Acari</taxon>
        <taxon>Parasitiformes</taxon>
        <taxon>Ixodida</taxon>
        <taxon>Ixodoidea</taxon>
        <taxon>Ixodidae</taxon>
        <taxon>Ixodinae</taxon>
        <taxon>Ixodes</taxon>
    </lineage>
</organism>
<keyword evidence="2" id="KW-0813">Transport</keyword>
<reference evidence="9" key="2">
    <citation type="submission" date="2020-05" db="UniProtKB">
        <authorList>
            <consortium name="EnsemblMetazoa"/>
        </authorList>
    </citation>
    <scope>IDENTIFICATION</scope>
    <source>
        <strain evidence="9">wikel</strain>
    </source>
</reference>
<evidence type="ECO:0000259" key="7">
    <source>
        <dbReference type="Pfam" id="PF03600"/>
    </source>
</evidence>
<dbReference type="GO" id="GO:0055085">
    <property type="term" value="P:transmembrane transport"/>
    <property type="evidence" value="ECO:0007669"/>
    <property type="project" value="InterPro"/>
</dbReference>
<dbReference type="EMBL" id="ABJB010824753">
    <property type="status" value="NOT_ANNOTATED_CDS"/>
    <property type="molecule type" value="Genomic_DNA"/>
</dbReference>
<keyword evidence="3 6" id="KW-0812">Transmembrane</keyword>